<dbReference type="Gene3D" id="1.10.40.30">
    <property type="entry name" value="Fumarase/aspartase (C-terminal domain)"/>
    <property type="match status" value="1"/>
</dbReference>
<dbReference type="PRINTS" id="PR00149">
    <property type="entry name" value="FUMRATELYASE"/>
</dbReference>
<reference evidence="3" key="1">
    <citation type="journal article" date="2014" name="Front. Microbiol.">
        <title>High frequency of phylogenetically diverse reductive dehalogenase-homologous genes in deep subseafloor sedimentary metagenomes.</title>
        <authorList>
            <person name="Kawai M."/>
            <person name="Futagami T."/>
            <person name="Toyoda A."/>
            <person name="Takaki Y."/>
            <person name="Nishi S."/>
            <person name="Hori S."/>
            <person name="Arai W."/>
            <person name="Tsubouchi T."/>
            <person name="Morono Y."/>
            <person name="Uchiyama I."/>
            <person name="Ito T."/>
            <person name="Fujiyama A."/>
            <person name="Inagaki F."/>
            <person name="Takami H."/>
        </authorList>
    </citation>
    <scope>NUCLEOTIDE SEQUENCE</scope>
    <source>
        <strain evidence="3">Expedition CK06-06</strain>
    </source>
</reference>
<gene>
    <name evidence="3" type="ORF">S12H4_38865</name>
</gene>
<dbReference type="InterPro" id="IPR000362">
    <property type="entry name" value="Fumarate_lyase_fam"/>
</dbReference>
<dbReference type="GO" id="GO:0044208">
    <property type="term" value="P:'de novo' AMP biosynthetic process"/>
    <property type="evidence" value="ECO:0007669"/>
    <property type="project" value="TreeGrafter"/>
</dbReference>
<dbReference type="Gene3D" id="1.20.200.10">
    <property type="entry name" value="Fumarase/aspartase (Central domain)"/>
    <property type="match status" value="1"/>
</dbReference>
<evidence type="ECO:0000259" key="2">
    <source>
        <dbReference type="SMART" id="SM00998"/>
    </source>
</evidence>
<dbReference type="PRINTS" id="PR00145">
    <property type="entry name" value="ARGSUCLYASE"/>
</dbReference>
<dbReference type="InterPro" id="IPR022761">
    <property type="entry name" value="Fumarate_lyase_N"/>
</dbReference>
<dbReference type="SMART" id="SM00998">
    <property type="entry name" value="ADSL_C"/>
    <property type="match status" value="1"/>
</dbReference>
<dbReference type="AlphaFoldDB" id="X1UTF2"/>
<dbReference type="GO" id="GO:0004018">
    <property type="term" value="F:N6-(1,2-dicarboxyethyl)AMP AMP-lyase (fumarate-forming) activity"/>
    <property type="evidence" value="ECO:0007669"/>
    <property type="project" value="TreeGrafter"/>
</dbReference>
<feature type="non-terminal residue" evidence="3">
    <location>
        <position position="1"/>
    </location>
</feature>
<proteinExistence type="predicted"/>
<dbReference type="InterPro" id="IPR020557">
    <property type="entry name" value="Fumarate_lyase_CS"/>
</dbReference>
<dbReference type="InterPro" id="IPR019468">
    <property type="entry name" value="AdenyloSucc_lyase_C"/>
</dbReference>
<dbReference type="FunFam" id="1.10.40.30:FF:000007">
    <property type="entry name" value="Adenylosuccinate lyase"/>
    <property type="match status" value="1"/>
</dbReference>
<sequence>EKRSLEILGLEPAPVSNQVIQRDRYAEYASAVAICASSIDKFATEVRHLARTEVGEVMEPFRKGQKGSSAMPHKRNPMRSERMSGLARIIRGYLQAALENIPLWHERDISHSSAERIIFPDGTILLDYMMRVFKGTVEGMEVFPDRMKANMDLSFGVVFSQRVMLALCDKGTTREDAYKIVQRLGHKALDKKRMFQELVRADEEVYKLLSSEEIDKAIDPAFFLKNVDVIFKRLGLNK</sequence>
<dbReference type="InterPro" id="IPR008948">
    <property type="entry name" value="L-Aspartase-like"/>
</dbReference>
<dbReference type="PANTHER" id="PTHR43172:SF1">
    <property type="entry name" value="ADENYLOSUCCINATE LYASE"/>
    <property type="match status" value="1"/>
</dbReference>
<keyword evidence="1" id="KW-0456">Lyase</keyword>
<dbReference type="Pfam" id="PF00206">
    <property type="entry name" value="Lyase_1"/>
    <property type="match status" value="1"/>
</dbReference>
<feature type="domain" description="Adenylosuccinate lyase C-terminal" evidence="2">
    <location>
        <begin position="155"/>
        <end position="235"/>
    </location>
</feature>
<organism evidence="3">
    <name type="scientific">marine sediment metagenome</name>
    <dbReference type="NCBI Taxonomy" id="412755"/>
    <lineage>
        <taxon>unclassified sequences</taxon>
        <taxon>metagenomes</taxon>
        <taxon>ecological metagenomes</taxon>
    </lineage>
</organism>
<dbReference type="GO" id="GO:0005829">
    <property type="term" value="C:cytosol"/>
    <property type="evidence" value="ECO:0007669"/>
    <property type="project" value="TreeGrafter"/>
</dbReference>
<dbReference type="GO" id="GO:0070626">
    <property type="term" value="F:(S)-2-(5-amino-1-(5-phospho-D-ribosyl)imidazole-4-carboxamido) succinate lyase (fumarate-forming) activity"/>
    <property type="evidence" value="ECO:0007669"/>
    <property type="project" value="TreeGrafter"/>
</dbReference>
<dbReference type="SUPFAM" id="SSF48557">
    <property type="entry name" value="L-aspartase-like"/>
    <property type="match status" value="1"/>
</dbReference>
<dbReference type="PROSITE" id="PS00163">
    <property type="entry name" value="FUMARATE_LYASES"/>
    <property type="match status" value="1"/>
</dbReference>
<comment type="caution">
    <text evidence="3">The sequence shown here is derived from an EMBL/GenBank/DDBJ whole genome shotgun (WGS) entry which is preliminary data.</text>
</comment>
<dbReference type="PANTHER" id="PTHR43172">
    <property type="entry name" value="ADENYLOSUCCINATE LYASE"/>
    <property type="match status" value="1"/>
</dbReference>
<accession>X1UTF2</accession>
<dbReference type="Pfam" id="PF10397">
    <property type="entry name" value="ADSL_C"/>
    <property type="match status" value="1"/>
</dbReference>
<protein>
    <recommendedName>
        <fullName evidence="2">Adenylosuccinate lyase C-terminal domain-containing protein</fullName>
    </recommendedName>
</protein>
<dbReference type="EMBL" id="BARW01023431">
    <property type="protein sequence ID" value="GAI95609.1"/>
    <property type="molecule type" value="Genomic_DNA"/>
</dbReference>
<name>X1UTF2_9ZZZZ</name>
<evidence type="ECO:0000256" key="1">
    <source>
        <dbReference type="ARBA" id="ARBA00023239"/>
    </source>
</evidence>
<evidence type="ECO:0000313" key="3">
    <source>
        <dbReference type="EMBL" id="GAI95609.1"/>
    </source>
</evidence>